<dbReference type="InterPro" id="IPR026444">
    <property type="entry name" value="Secre_tail"/>
</dbReference>
<evidence type="ECO:0000256" key="1">
    <source>
        <dbReference type="ARBA" id="ARBA00022729"/>
    </source>
</evidence>
<dbReference type="OrthoDB" id="1403372at2"/>
<evidence type="ECO:0000259" key="3">
    <source>
        <dbReference type="Pfam" id="PF18962"/>
    </source>
</evidence>
<evidence type="ECO:0000313" key="4">
    <source>
        <dbReference type="EMBL" id="TXD73867.1"/>
    </source>
</evidence>
<name>A0A5C6Z1K6_9FLAO</name>
<dbReference type="EMBL" id="VORT01000003">
    <property type="protein sequence ID" value="TXD73867.1"/>
    <property type="molecule type" value="Genomic_DNA"/>
</dbReference>
<feature type="chain" id="PRO_5023007676" evidence="2">
    <location>
        <begin position="20"/>
        <end position="491"/>
    </location>
</feature>
<proteinExistence type="predicted"/>
<dbReference type="PANTHER" id="PTHR36220">
    <property type="entry name" value="UNNAMED PRODUCT"/>
    <property type="match status" value="1"/>
</dbReference>
<dbReference type="Proteomes" id="UP000321497">
    <property type="component" value="Unassembled WGS sequence"/>
</dbReference>
<reference evidence="4 5" key="1">
    <citation type="submission" date="2019-08" db="EMBL/GenBank/DDBJ databases">
        <title>Genome of Aequorivita antarctica SW49 (type strain).</title>
        <authorList>
            <person name="Bowman J.P."/>
        </authorList>
    </citation>
    <scope>NUCLEOTIDE SEQUENCE [LARGE SCALE GENOMIC DNA]</scope>
    <source>
        <strain evidence="4 5">SW49</strain>
    </source>
</reference>
<feature type="signal peptide" evidence="2">
    <location>
        <begin position="1"/>
        <end position="19"/>
    </location>
</feature>
<dbReference type="InterPro" id="IPR013519">
    <property type="entry name" value="Int_alpha_beta-p"/>
</dbReference>
<protein>
    <submittedName>
        <fullName evidence="4">T9SS type A sorting domain-containing protein</fullName>
    </submittedName>
</protein>
<gene>
    <name evidence="4" type="ORF">ESU54_05205</name>
</gene>
<comment type="caution">
    <text evidence="4">The sequence shown here is derived from an EMBL/GenBank/DDBJ whole genome shotgun (WGS) entry which is preliminary data.</text>
</comment>
<dbReference type="InterPro" id="IPR011043">
    <property type="entry name" value="Gal_Oxase/kelch_b-propeller"/>
</dbReference>
<dbReference type="Pfam" id="PF18962">
    <property type="entry name" value="Por_Secre_tail"/>
    <property type="match status" value="1"/>
</dbReference>
<dbReference type="PANTHER" id="PTHR36220:SF1">
    <property type="entry name" value="GAMMA TUBULIN COMPLEX COMPONENT C-TERMINAL DOMAIN-CONTAINING PROTEIN"/>
    <property type="match status" value="1"/>
</dbReference>
<dbReference type="NCBIfam" id="TIGR04183">
    <property type="entry name" value="Por_Secre_tail"/>
    <property type="match status" value="1"/>
</dbReference>
<keyword evidence="1 2" id="KW-0732">Signal</keyword>
<dbReference type="SMART" id="SM00191">
    <property type="entry name" value="Int_alpha"/>
    <property type="match status" value="3"/>
</dbReference>
<evidence type="ECO:0000256" key="2">
    <source>
        <dbReference type="SAM" id="SignalP"/>
    </source>
</evidence>
<organism evidence="4 5">
    <name type="scientific">Aequorivita antarctica</name>
    <dbReference type="NCBI Taxonomy" id="153266"/>
    <lineage>
        <taxon>Bacteria</taxon>
        <taxon>Pseudomonadati</taxon>
        <taxon>Bacteroidota</taxon>
        <taxon>Flavobacteriia</taxon>
        <taxon>Flavobacteriales</taxon>
        <taxon>Flavobacteriaceae</taxon>
        <taxon>Aequorivita</taxon>
    </lineage>
</organism>
<sequence>MKKILLLPILFLFNLNISAQNWNQIGQDINGESADNWSGFRVSLDATGNTVAVGAPINDGINGENSGQVRVFSKNGNSWIQKGTDIDGEASQDVSGWAVSISADGNIVSIGATNNDGNGNNAGQVRLFQFNNTDWVQLGADIDGEAEEDRSGTSVTISNDGTLVAIGSVFNQGVNGAQSGHVRVYMYNGSDWTQKGNDIDGEASMDLSGGSISITGDGNIVAIGATGNDGGGDSSGHARVYSWNGTAWVQLGNDIDGETEGDRLGTSVSLSDNGNFLAVSAPDYNTGAVYVYNFNGANWVQVGQTLLGENALDGYGNWINLNADGMFLAVAAPLYDSDRGLVKIYHFDGTSWLQYGIDLLGEAENEASGFSVQLSNDGQRVAIGAPFNEENGFDAGQCRIYEFGTLGVEDNFLNRIRLYPNPSNGTFTIDLEKEYTDVTVKIYNMLGQIISSEKYALAKTIEKEITNAAGVYFVKVSTAKEGSNTLRIIKQ</sequence>
<dbReference type="SUPFAM" id="SSF82171">
    <property type="entry name" value="DPP6 N-terminal domain-like"/>
    <property type="match status" value="1"/>
</dbReference>
<dbReference type="SUPFAM" id="SSF50965">
    <property type="entry name" value="Galactose oxidase, central domain"/>
    <property type="match status" value="1"/>
</dbReference>
<evidence type="ECO:0000313" key="5">
    <source>
        <dbReference type="Proteomes" id="UP000321497"/>
    </source>
</evidence>
<keyword evidence="5" id="KW-1185">Reference proteome</keyword>
<dbReference type="PROSITE" id="PS51470">
    <property type="entry name" value="FG_GAP"/>
    <property type="match status" value="1"/>
</dbReference>
<dbReference type="RefSeq" id="WP_111843504.1">
    <property type="nucleotide sequence ID" value="NZ_UEGI01000002.1"/>
</dbReference>
<feature type="domain" description="Secretion system C-terminal sorting" evidence="3">
    <location>
        <begin position="418"/>
        <end position="481"/>
    </location>
</feature>
<dbReference type="AlphaFoldDB" id="A0A5C6Z1K6"/>
<accession>A0A5C6Z1K6</accession>